<proteinExistence type="predicted"/>
<evidence type="ECO:0000313" key="2">
    <source>
        <dbReference type="Proteomes" id="UP000321408"/>
    </source>
</evidence>
<reference evidence="1 2" key="1">
    <citation type="journal article" date="2020" name="Nature">
        <title>Isolation of an archaeon at the prokaryote-eukaryote interface.</title>
        <authorList>
            <person name="Imachi H."/>
            <person name="Nobu M.K."/>
            <person name="Nakahara N."/>
            <person name="Morono Y."/>
            <person name="Ogawara M."/>
            <person name="Takaki Y."/>
            <person name="Takano Y."/>
            <person name="Uematsu K."/>
            <person name="Ikuta T."/>
            <person name="Ito M."/>
            <person name="Matsui Y."/>
            <person name="Miyazaki M."/>
            <person name="Murata K."/>
            <person name="Saito Y."/>
            <person name="Sakai S."/>
            <person name="Song C."/>
            <person name="Tasumi E."/>
            <person name="Yamanaka Y."/>
            <person name="Yamaguchi T."/>
            <person name="Kamagata Y."/>
            <person name="Tamaki H."/>
            <person name="Takai K."/>
        </authorList>
    </citation>
    <scope>NUCLEOTIDE SEQUENCE [LARGE SCALE GENOMIC DNA]</scope>
    <source>
        <strain evidence="1 2">MK-D1</strain>
    </source>
</reference>
<accession>A0A5B9D597</accession>
<dbReference type="Pfam" id="PF01257">
    <property type="entry name" value="2Fe-2S_thioredx"/>
    <property type="match status" value="1"/>
</dbReference>
<gene>
    <name evidence="1" type="ORF">DSAG12_00015</name>
</gene>
<dbReference type="SUPFAM" id="SSF52833">
    <property type="entry name" value="Thioredoxin-like"/>
    <property type="match status" value="1"/>
</dbReference>
<dbReference type="Gene3D" id="3.40.30.10">
    <property type="entry name" value="Glutaredoxin"/>
    <property type="match status" value="1"/>
</dbReference>
<dbReference type="KEGG" id="psyt:DSAG12_00015"/>
<protein>
    <submittedName>
        <fullName evidence="1">NAD(P)H-dependent oxidoreductase subunit E</fullName>
    </submittedName>
</protein>
<sequence>MEPISVKICCGMNCLVHGGQELLDLVENDPKISNNCQIEGVECRETCGDLGKQSPVVEINGKIYPKMTPERLIDMLSKMIDGTNKK</sequence>
<reference evidence="1 2" key="2">
    <citation type="journal article" date="2024" name="Int. J. Syst. Evol. Microbiol.">
        <title>Promethearchaeum syntrophicum gen. nov., sp. nov., an anaerobic, obligately syntrophic archaeon, the first isolate of the lineage 'Asgard' archaea, and proposal of the new archaeal phylum Promethearchaeota phyl. nov. and kingdom Promethearchaeati regn. nov.</title>
        <authorList>
            <person name="Imachi H."/>
            <person name="Nobu M.K."/>
            <person name="Kato S."/>
            <person name="Takaki Y."/>
            <person name="Miyazaki M."/>
            <person name="Miyata M."/>
            <person name="Ogawara M."/>
            <person name="Saito Y."/>
            <person name="Sakai S."/>
            <person name="Tahara Y.O."/>
            <person name="Takano Y."/>
            <person name="Tasumi E."/>
            <person name="Uematsu K."/>
            <person name="Yoshimura T."/>
            <person name="Itoh T."/>
            <person name="Ohkuma M."/>
            <person name="Takai K."/>
        </authorList>
    </citation>
    <scope>NUCLEOTIDE SEQUENCE [LARGE SCALE GENOMIC DNA]</scope>
    <source>
        <strain evidence="1 2">MK-D1</strain>
    </source>
</reference>
<evidence type="ECO:0000313" key="1">
    <source>
        <dbReference type="EMBL" id="QEE14205.1"/>
    </source>
</evidence>
<dbReference type="InterPro" id="IPR036249">
    <property type="entry name" value="Thioredoxin-like_sf"/>
</dbReference>
<name>A0A5B9D597_9ARCH</name>
<dbReference type="AlphaFoldDB" id="A0A5B9D597"/>
<dbReference type="Proteomes" id="UP000321408">
    <property type="component" value="Chromosome"/>
</dbReference>
<keyword evidence="2" id="KW-1185">Reference proteome</keyword>
<dbReference type="EMBL" id="CP042905">
    <property type="protein sequence ID" value="QEE14205.1"/>
    <property type="molecule type" value="Genomic_DNA"/>
</dbReference>
<organism evidence="1 2">
    <name type="scientific">Promethearchaeum syntrophicum</name>
    <dbReference type="NCBI Taxonomy" id="2594042"/>
    <lineage>
        <taxon>Archaea</taxon>
        <taxon>Promethearchaeati</taxon>
        <taxon>Promethearchaeota</taxon>
        <taxon>Promethearchaeia</taxon>
        <taxon>Promethearchaeales</taxon>
        <taxon>Promethearchaeaceae</taxon>
        <taxon>Promethearchaeum</taxon>
    </lineage>
</organism>
<dbReference type="GeneID" id="41328024"/>
<dbReference type="RefSeq" id="WP_147661171.1">
    <property type="nucleotide sequence ID" value="NZ_CP042905.2"/>
</dbReference>